<keyword evidence="1" id="KW-1133">Transmembrane helix</keyword>
<evidence type="ECO:0000313" key="3">
    <source>
        <dbReference type="Proteomes" id="UP000441399"/>
    </source>
</evidence>
<name>A0A5S9QW40_9GAMM</name>
<evidence type="ECO:0000256" key="1">
    <source>
        <dbReference type="SAM" id="Phobius"/>
    </source>
</evidence>
<protein>
    <submittedName>
        <fullName evidence="2">Uncharacterized protein</fullName>
    </submittedName>
</protein>
<feature type="transmembrane region" description="Helical" evidence="1">
    <location>
        <begin position="83"/>
        <end position="102"/>
    </location>
</feature>
<feature type="transmembrane region" description="Helical" evidence="1">
    <location>
        <begin position="40"/>
        <end position="63"/>
    </location>
</feature>
<dbReference type="AlphaFoldDB" id="A0A5S9QW40"/>
<keyword evidence="1" id="KW-0812">Transmembrane</keyword>
<dbReference type="EMBL" id="CACSIO010000046">
    <property type="protein sequence ID" value="CAA0123335.1"/>
    <property type="molecule type" value="Genomic_DNA"/>
</dbReference>
<gene>
    <name evidence="2" type="ORF">OPDIPICF_04852</name>
</gene>
<feature type="transmembrane region" description="Helical" evidence="1">
    <location>
        <begin position="6"/>
        <end position="28"/>
    </location>
</feature>
<evidence type="ECO:0000313" key="2">
    <source>
        <dbReference type="EMBL" id="CAA0123335.1"/>
    </source>
</evidence>
<dbReference type="OrthoDB" id="9896711at2"/>
<organism evidence="2 3">
    <name type="scientific">BD1-7 clade bacterium</name>
    <dbReference type="NCBI Taxonomy" id="2029982"/>
    <lineage>
        <taxon>Bacteria</taxon>
        <taxon>Pseudomonadati</taxon>
        <taxon>Pseudomonadota</taxon>
        <taxon>Gammaproteobacteria</taxon>
        <taxon>Cellvibrionales</taxon>
        <taxon>Spongiibacteraceae</taxon>
        <taxon>BD1-7 clade</taxon>
    </lineage>
</organism>
<dbReference type="Proteomes" id="UP000441399">
    <property type="component" value="Unassembled WGS sequence"/>
</dbReference>
<keyword evidence="1" id="KW-0472">Membrane</keyword>
<sequence length="112" mass="12741">MFPTSRVGKIVFAVWLSICIGLLIFAYIQREIHDMPVAFTWLLMLVSAPIGFVIGPVVGVVTANISDLFNIPYQPFFSLLPSWFIVVAVGYLQWFIAIPRFIKWCRSKWSGT</sequence>
<accession>A0A5S9QW40</accession>
<proteinExistence type="predicted"/>
<reference evidence="2 3" key="1">
    <citation type="submission" date="2019-11" db="EMBL/GenBank/DDBJ databases">
        <authorList>
            <person name="Holert J."/>
        </authorList>
    </citation>
    <scope>NUCLEOTIDE SEQUENCE [LARGE SCALE GENOMIC DNA]</scope>
    <source>
        <strain evidence="2">SB11_3</strain>
    </source>
</reference>
<keyword evidence="3" id="KW-1185">Reference proteome</keyword>